<feature type="non-terminal residue" evidence="1">
    <location>
        <position position="130"/>
    </location>
</feature>
<organism evidence="1 2">
    <name type="scientific">Kickxella alabastrina</name>
    <dbReference type="NCBI Taxonomy" id="61397"/>
    <lineage>
        <taxon>Eukaryota</taxon>
        <taxon>Fungi</taxon>
        <taxon>Fungi incertae sedis</taxon>
        <taxon>Zoopagomycota</taxon>
        <taxon>Kickxellomycotina</taxon>
        <taxon>Kickxellomycetes</taxon>
        <taxon>Kickxellales</taxon>
        <taxon>Kickxellaceae</taxon>
        <taxon>Kickxella</taxon>
    </lineage>
</organism>
<comment type="caution">
    <text evidence="1">The sequence shown here is derived from an EMBL/GenBank/DDBJ whole genome shotgun (WGS) entry which is preliminary data.</text>
</comment>
<accession>A0ACC1HZF7</accession>
<name>A0ACC1HZF7_9FUNG</name>
<gene>
    <name evidence="1" type="ORF">LPJ66_010881</name>
</gene>
<dbReference type="Proteomes" id="UP001150581">
    <property type="component" value="Unassembled WGS sequence"/>
</dbReference>
<dbReference type="EMBL" id="JANBPG010003036">
    <property type="protein sequence ID" value="KAJ1883882.1"/>
    <property type="molecule type" value="Genomic_DNA"/>
</dbReference>
<sequence>MGQPRRGKNISMVKKDKSKKKAAAPVEYTLDELLTKTQELMDDNNYEAALQSVAKAIELDERNTQALLLAAIIQLESGEMDPALNCLMRCVEISPDRGFEKYMYLGQFAIELEAVKYFQLGVDAMQRDLN</sequence>
<proteinExistence type="predicted"/>
<keyword evidence="2" id="KW-1185">Reference proteome</keyword>
<evidence type="ECO:0000313" key="1">
    <source>
        <dbReference type="EMBL" id="KAJ1883882.1"/>
    </source>
</evidence>
<reference evidence="1" key="1">
    <citation type="submission" date="2022-07" db="EMBL/GenBank/DDBJ databases">
        <title>Phylogenomic reconstructions and comparative analyses of Kickxellomycotina fungi.</title>
        <authorList>
            <person name="Reynolds N.K."/>
            <person name="Stajich J.E."/>
            <person name="Barry K."/>
            <person name="Grigoriev I.V."/>
            <person name="Crous P."/>
            <person name="Smith M.E."/>
        </authorList>
    </citation>
    <scope>NUCLEOTIDE SEQUENCE</scope>
    <source>
        <strain evidence="1">Benny 63K</strain>
    </source>
</reference>
<evidence type="ECO:0000313" key="2">
    <source>
        <dbReference type="Proteomes" id="UP001150581"/>
    </source>
</evidence>
<protein>
    <submittedName>
        <fullName evidence="1">Uncharacterized protein</fullName>
    </submittedName>
</protein>